<evidence type="ECO:0000256" key="3">
    <source>
        <dbReference type="ARBA" id="ARBA00022884"/>
    </source>
</evidence>
<evidence type="ECO:0000256" key="5">
    <source>
        <dbReference type="ARBA" id="ARBA00023274"/>
    </source>
</evidence>
<dbReference type="EMBL" id="MFFW01000051">
    <property type="protein sequence ID" value="OGF23786.1"/>
    <property type="molecule type" value="Genomic_DNA"/>
</dbReference>
<dbReference type="NCBIfam" id="TIGR01050">
    <property type="entry name" value="rpsS_bact"/>
    <property type="match status" value="1"/>
</dbReference>
<evidence type="ECO:0000256" key="1">
    <source>
        <dbReference type="ARBA" id="ARBA00007345"/>
    </source>
</evidence>
<dbReference type="InterPro" id="IPR005732">
    <property type="entry name" value="Ribosomal_uS19_bac-type"/>
</dbReference>
<protein>
    <recommendedName>
        <fullName evidence="6 7">Small ribosomal subunit protein uS19</fullName>
    </recommendedName>
</protein>
<evidence type="ECO:0000313" key="11">
    <source>
        <dbReference type="Proteomes" id="UP000178783"/>
    </source>
</evidence>
<organism evidence="10 11">
    <name type="scientific">Candidatus Falkowbacteria bacterium RIFCSPLOWO2_02_FULL_45_21</name>
    <dbReference type="NCBI Taxonomy" id="1797989"/>
    <lineage>
        <taxon>Bacteria</taxon>
        <taxon>Candidatus Falkowiibacteriota</taxon>
    </lineage>
</organism>
<name>A0A1F5SB10_9BACT</name>
<dbReference type="InterPro" id="IPR023575">
    <property type="entry name" value="Ribosomal_uS19_SF"/>
</dbReference>
<evidence type="ECO:0000256" key="8">
    <source>
        <dbReference type="RuleBase" id="RU003485"/>
    </source>
</evidence>
<dbReference type="STRING" id="1797989.A3H66_00345"/>
<dbReference type="GO" id="GO:0019843">
    <property type="term" value="F:rRNA binding"/>
    <property type="evidence" value="ECO:0007669"/>
    <property type="project" value="UniProtKB-UniRule"/>
</dbReference>
<comment type="similarity">
    <text evidence="1 7 8">Belongs to the universal ribosomal protein uS19 family.</text>
</comment>
<dbReference type="GO" id="GO:0005737">
    <property type="term" value="C:cytoplasm"/>
    <property type="evidence" value="ECO:0007669"/>
    <property type="project" value="UniProtKB-ARBA"/>
</dbReference>
<dbReference type="HAMAP" id="MF_00531">
    <property type="entry name" value="Ribosomal_uS19"/>
    <property type="match status" value="1"/>
</dbReference>
<dbReference type="GO" id="GO:0015935">
    <property type="term" value="C:small ribosomal subunit"/>
    <property type="evidence" value="ECO:0007669"/>
    <property type="project" value="InterPro"/>
</dbReference>
<feature type="compositionally biased region" description="Low complexity" evidence="9">
    <location>
        <begin position="95"/>
        <end position="106"/>
    </location>
</feature>
<sequence>MSRSLKKGPYVNERLMKRLRAMRPGDKTIIKVWDRACTIAPEMVGFTIGVHNGKQHLPVFIVENMVGHKLGEFSPTRKFISHGGKMAKEQAREGAAVPAPAVAPAATPAPSPKAGK</sequence>
<dbReference type="FunFam" id="3.30.860.10:FF:000001">
    <property type="entry name" value="30S ribosomal protein S19"/>
    <property type="match status" value="1"/>
</dbReference>
<keyword evidence="4 7" id="KW-0689">Ribosomal protein</keyword>
<feature type="compositionally biased region" description="Pro residues" evidence="9">
    <location>
        <begin position="107"/>
        <end position="116"/>
    </location>
</feature>
<dbReference type="SUPFAM" id="SSF54570">
    <property type="entry name" value="Ribosomal protein S19"/>
    <property type="match status" value="1"/>
</dbReference>
<keyword evidence="3 7" id="KW-0694">RNA-binding</keyword>
<comment type="caution">
    <text evidence="10">The sequence shown here is derived from an EMBL/GenBank/DDBJ whole genome shotgun (WGS) entry which is preliminary data.</text>
</comment>
<dbReference type="AlphaFoldDB" id="A0A1F5SB10"/>
<dbReference type="GO" id="GO:0003735">
    <property type="term" value="F:structural constituent of ribosome"/>
    <property type="evidence" value="ECO:0007669"/>
    <property type="project" value="InterPro"/>
</dbReference>
<evidence type="ECO:0000256" key="4">
    <source>
        <dbReference type="ARBA" id="ARBA00022980"/>
    </source>
</evidence>
<keyword evidence="5 7" id="KW-0687">Ribonucleoprotein</keyword>
<dbReference type="InterPro" id="IPR002222">
    <property type="entry name" value="Ribosomal_uS19"/>
</dbReference>
<dbReference type="GO" id="GO:0000028">
    <property type="term" value="P:ribosomal small subunit assembly"/>
    <property type="evidence" value="ECO:0007669"/>
    <property type="project" value="TreeGrafter"/>
</dbReference>
<dbReference type="PANTHER" id="PTHR11880:SF8">
    <property type="entry name" value="SMALL RIBOSOMAL SUBUNIT PROTEIN US19M"/>
    <property type="match status" value="1"/>
</dbReference>
<dbReference type="InterPro" id="IPR020934">
    <property type="entry name" value="Ribosomal_uS19_CS"/>
</dbReference>
<keyword evidence="2 7" id="KW-0699">rRNA-binding</keyword>
<evidence type="ECO:0000313" key="10">
    <source>
        <dbReference type="EMBL" id="OGF23786.1"/>
    </source>
</evidence>
<dbReference type="PROSITE" id="PS00323">
    <property type="entry name" value="RIBOSOMAL_S19"/>
    <property type="match status" value="1"/>
</dbReference>
<evidence type="ECO:0000256" key="2">
    <source>
        <dbReference type="ARBA" id="ARBA00022730"/>
    </source>
</evidence>
<proteinExistence type="inferred from homology"/>
<dbReference type="PANTHER" id="PTHR11880">
    <property type="entry name" value="RIBOSOMAL PROTEIN S19P FAMILY MEMBER"/>
    <property type="match status" value="1"/>
</dbReference>
<comment type="function">
    <text evidence="7">Protein S19 forms a complex with S13 that binds strongly to the 16S ribosomal RNA.</text>
</comment>
<dbReference type="PRINTS" id="PR00975">
    <property type="entry name" value="RIBOSOMALS19"/>
</dbReference>
<dbReference type="Proteomes" id="UP000178783">
    <property type="component" value="Unassembled WGS sequence"/>
</dbReference>
<dbReference type="Gene3D" id="3.30.860.10">
    <property type="entry name" value="30s Ribosomal Protein S19, Chain A"/>
    <property type="match status" value="1"/>
</dbReference>
<evidence type="ECO:0000256" key="6">
    <source>
        <dbReference type="ARBA" id="ARBA00035163"/>
    </source>
</evidence>
<accession>A0A1F5SB10</accession>
<gene>
    <name evidence="7" type="primary">rpsS</name>
    <name evidence="10" type="ORF">A3H66_00345</name>
</gene>
<dbReference type="GO" id="GO:0006412">
    <property type="term" value="P:translation"/>
    <property type="evidence" value="ECO:0007669"/>
    <property type="project" value="UniProtKB-UniRule"/>
</dbReference>
<evidence type="ECO:0000256" key="7">
    <source>
        <dbReference type="HAMAP-Rule" id="MF_00531"/>
    </source>
</evidence>
<dbReference type="Pfam" id="PF00203">
    <property type="entry name" value="Ribosomal_S19"/>
    <property type="match status" value="1"/>
</dbReference>
<reference evidence="10 11" key="1">
    <citation type="journal article" date="2016" name="Nat. Commun.">
        <title>Thousands of microbial genomes shed light on interconnected biogeochemical processes in an aquifer system.</title>
        <authorList>
            <person name="Anantharaman K."/>
            <person name="Brown C.T."/>
            <person name="Hug L.A."/>
            <person name="Sharon I."/>
            <person name="Castelle C.J."/>
            <person name="Probst A.J."/>
            <person name="Thomas B.C."/>
            <person name="Singh A."/>
            <person name="Wilkins M.J."/>
            <person name="Karaoz U."/>
            <person name="Brodie E.L."/>
            <person name="Williams K.H."/>
            <person name="Hubbard S.S."/>
            <person name="Banfield J.F."/>
        </authorList>
    </citation>
    <scope>NUCLEOTIDE SEQUENCE [LARGE SCALE GENOMIC DNA]</scope>
</reference>
<evidence type="ECO:0000256" key="9">
    <source>
        <dbReference type="SAM" id="MobiDB-lite"/>
    </source>
</evidence>
<feature type="region of interest" description="Disordered" evidence="9">
    <location>
        <begin position="82"/>
        <end position="116"/>
    </location>
</feature>